<keyword evidence="1" id="KW-0472">Membrane</keyword>
<sequence>MDEIRVKCQGCGDEVEVKIPKEPIAEHKQDGVSYAILEQLVENDSDTLAIRSVTQFIKLECLALILYLTANQQWEWWWIFALCVVSFILLSSRRLRFVFVLGIAIASAYIVLEHLLVDNTYRWIYAIGIFLVLLLIHGIAFFREKRSVEIMGK</sequence>
<feature type="transmembrane region" description="Helical" evidence="1">
    <location>
        <begin position="123"/>
        <end position="142"/>
    </location>
</feature>
<keyword evidence="1" id="KW-1133">Transmembrane helix</keyword>
<organism evidence="2 3">
    <name type="scientific">Myroides pelagicus</name>
    <dbReference type="NCBI Taxonomy" id="270914"/>
    <lineage>
        <taxon>Bacteria</taxon>
        <taxon>Pseudomonadati</taxon>
        <taxon>Bacteroidota</taxon>
        <taxon>Flavobacteriia</taxon>
        <taxon>Flavobacteriales</taxon>
        <taxon>Flavobacteriaceae</taxon>
        <taxon>Myroides</taxon>
    </lineage>
</organism>
<keyword evidence="1" id="KW-0812">Transmembrane</keyword>
<comment type="caution">
    <text evidence="2">The sequence shown here is derived from an EMBL/GenBank/DDBJ whole genome shotgun (WGS) entry which is preliminary data.</text>
</comment>
<evidence type="ECO:0000313" key="2">
    <source>
        <dbReference type="EMBL" id="MTH30369.1"/>
    </source>
</evidence>
<accession>A0A7K1GP81</accession>
<reference evidence="2 3" key="1">
    <citation type="journal article" date="2006" name="Int. J. Syst. Evol. Microbiol.">
        <title>Myroides pelagicus sp. nov., isolated from seawater in Thailand.</title>
        <authorList>
            <person name="Yoon J."/>
            <person name="Maneerat S."/>
            <person name="Kawai F."/>
            <person name="Yokota A."/>
        </authorList>
    </citation>
    <scope>NUCLEOTIDE SEQUENCE [LARGE SCALE GENOMIC DNA]</scope>
    <source>
        <strain evidence="2 3">SM1T</strain>
    </source>
</reference>
<feature type="transmembrane region" description="Helical" evidence="1">
    <location>
        <begin position="74"/>
        <end position="90"/>
    </location>
</feature>
<dbReference type="OrthoDB" id="1449320at2"/>
<dbReference type="EMBL" id="WMJY01000024">
    <property type="protein sequence ID" value="MTH30369.1"/>
    <property type="molecule type" value="Genomic_DNA"/>
</dbReference>
<keyword evidence="3" id="KW-1185">Reference proteome</keyword>
<feature type="transmembrane region" description="Helical" evidence="1">
    <location>
        <begin position="97"/>
        <end position="117"/>
    </location>
</feature>
<evidence type="ECO:0000313" key="3">
    <source>
        <dbReference type="Proteomes" id="UP000488936"/>
    </source>
</evidence>
<evidence type="ECO:0000256" key="1">
    <source>
        <dbReference type="SAM" id="Phobius"/>
    </source>
</evidence>
<proteinExistence type="predicted"/>
<protein>
    <submittedName>
        <fullName evidence="2">Uncharacterized protein</fullName>
    </submittedName>
</protein>
<name>A0A7K1GP81_9FLAO</name>
<dbReference type="AlphaFoldDB" id="A0A7K1GP81"/>
<dbReference type="RefSeq" id="WP_155036353.1">
    <property type="nucleotide sequence ID" value="NZ_JBHTIG010000016.1"/>
</dbReference>
<dbReference type="Proteomes" id="UP000488936">
    <property type="component" value="Unassembled WGS sequence"/>
</dbReference>
<gene>
    <name evidence="2" type="ORF">GJV77_10720</name>
</gene>